<sequence length="189" mass="20130">MTGRDVPSGLLEVVSGGLGRYWDGTGVTAPAAWTDAALADRTAALTELAWQARGAESAHPATHAASRLALAAAQEAWAWGVALAAGADIPAFRLLPRWLAHDPPDVQLEACVRLLAAARTGVLPAAPYRCAVCPADQNLHLVVHVRCTGPGLQEWRCGLCVRLPVDPDTVPEPLDVLYRRRPGRDDNRP</sequence>
<dbReference type="Proteomes" id="UP000175829">
    <property type="component" value="Unassembled WGS sequence"/>
</dbReference>
<name>A0A1E7K417_9ACTN</name>
<proteinExistence type="predicted"/>
<dbReference type="AlphaFoldDB" id="A0A1E7K417"/>
<accession>A0A1E7K417</accession>
<gene>
    <name evidence="1" type="ORF">AN217_13405</name>
</gene>
<comment type="caution">
    <text evidence="1">The sequence shown here is derived from an EMBL/GenBank/DDBJ whole genome shotgun (WGS) entry which is preliminary data.</text>
</comment>
<dbReference type="PATRIC" id="fig|943816.4.peg.2120"/>
<dbReference type="EMBL" id="LJGV01000022">
    <property type="protein sequence ID" value="OEU98649.1"/>
    <property type="molecule type" value="Genomic_DNA"/>
</dbReference>
<dbReference type="RefSeq" id="WP_069991730.1">
    <property type="nucleotide sequence ID" value="NZ_LJGV01000022.1"/>
</dbReference>
<reference evidence="1 2" key="1">
    <citation type="journal article" date="2016" name="Front. Microbiol.">
        <title>Comparative Genomics Analysis of Streptomyces Species Reveals Their Adaptation to the Marine Environment and Their Diversity at the Genomic Level.</title>
        <authorList>
            <person name="Tian X."/>
            <person name="Zhang Z."/>
            <person name="Yang T."/>
            <person name="Chen M."/>
            <person name="Li J."/>
            <person name="Chen F."/>
            <person name="Yang J."/>
            <person name="Li W."/>
            <person name="Zhang B."/>
            <person name="Zhang Z."/>
            <person name="Wu J."/>
            <person name="Zhang C."/>
            <person name="Long L."/>
            <person name="Xiao J."/>
        </authorList>
    </citation>
    <scope>NUCLEOTIDE SEQUENCE [LARGE SCALE GENOMIC DNA]</scope>
    <source>
        <strain evidence="1 2">SCSIO M10379</strain>
    </source>
</reference>
<evidence type="ECO:0000313" key="1">
    <source>
        <dbReference type="EMBL" id="OEU98649.1"/>
    </source>
</evidence>
<protein>
    <submittedName>
        <fullName evidence="1">Uncharacterized protein</fullName>
    </submittedName>
</protein>
<organism evidence="1 2">
    <name type="scientific">Streptomyces qinglanensis</name>
    <dbReference type="NCBI Taxonomy" id="943816"/>
    <lineage>
        <taxon>Bacteria</taxon>
        <taxon>Bacillati</taxon>
        <taxon>Actinomycetota</taxon>
        <taxon>Actinomycetes</taxon>
        <taxon>Kitasatosporales</taxon>
        <taxon>Streptomycetaceae</taxon>
        <taxon>Streptomyces</taxon>
    </lineage>
</organism>
<evidence type="ECO:0000313" key="2">
    <source>
        <dbReference type="Proteomes" id="UP000175829"/>
    </source>
</evidence>